<name>A0A077P215_XENBV</name>
<comment type="caution">
    <text evidence="1">The sequence shown here is derived from an EMBL/GenBank/DDBJ whole genome shotgun (WGS) entry which is preliminary data.</text>
</comment>
<dbReference type="HOGENOM" id="CLU_3124227_0_0_6"/>
<dbReference type="Proteomes" id="UP000028483">
    <property type="component" value="Unassembled WGS sequence"/>
</dbReference>
<accession>A0A077P215</accession>
<gene>
    <name evidence="1" type="ORF">XBO1_1710046</name>
</gene>
<protein>
    <submittedName>
        <fullName evidence="1">Uncharacterized protein</fullName>
    </submittedName>
</protein>
<sequence length="50" mass="5656">MRGYFGDTGFPIIRTCADPFMEYGGDHLAGNIYIVFAGWVIECHLCENVR</sequence>
<reference evidence="1" key="1">
    <citation type="submission" date="2013-07" db="EMBL/GenBank/DDBJ databases">
        <title>Sub-species coevolution in mutualistic symbiosis.</title>
        <authorList>
            <person name="Murfin K."/>
            <person name="Klassen J."/>
            <person name="Lee M."/>
            <person name="Forst S."/>
            <person name="Stock P."/>
            <person name="Goodrich-Blair H."/>
        </authorList>
    </citation>
    <scope>NUCLEOTIDE SEQUENCE [LARGE SCALE GENOMIC DNA]</scope>
    <source>
        <strain evidence="1">Oregonense</strain>
    </source>
</reference>
<organism evidence="1">
    <name type="scientific">Xenorhabdus bovienii str. oregonense</name>
    <dbReference type="NCBI Taxonomy" id="1398202"/>
    <lineage>
        <taxon>Bacteria</taxon>
        <taxon>Pseudomonadati</taxon>
        <taxon>Pseudomonadota</taxon>
        <taxon>Gammaproteobacteria</taxon>
        <taxon>Enterobacterales</taxon>
        <taxon>Morganellaceae</taxon>
        <taxon>Xenorhabdus</taxon>
    </lineage>
</organism>
<evidence type="ECO:0000313" key="1">
    <source>
        <dbReference type="EMBL" id="CDH05125.1"/>
    </source>
</evidence>
<dbReference type="EMBL" id="CBSX010000081">
    <property type="protein sequence ID" value="CDH05125.1"/>
    <property type="molecule type" value="Genomic_DNA"/>
</dbReference>
<dbReference type="AlphaFoldDB" id="A0A077P215"/>
<proteinExistence type="predicted"/>